<evidence type="ECO:0000313" key="3">
    <source>
        <dbReference type="Proteomes" id="UP000295673"/>
    </source>
</evidence>
<dbReference type="EMBL" id="SMGR01000001">
    <property type="protein sequence ID" value="TCL09414.1"/>
    <property type="molecule type" value="Genomic_DNA"/>
</dbReference>
<feature type="transmembrane region" description="Helical" evidence="1">
    <location>
        <begin position="134"/>
        <end position="154"/>
    </location>
</feature>
<gene>
    <name evidence="2" type="ORF">BXY66_1460</name>
</gene>
<dbReference type="AlphaFoldDB" id="A0A4R1NM82"/>
<dbReference type="OrthoDB" id="7771437at2"/>
<protein>
    <recommendedName>
        <fullName evidence="4">Yip1-like protein</fullName>
    </recommendedName>
</protein>
<dbReference type="Proteomes" id="UP000295673">
    <property type="component" value="Unassembled WGS sequence"/>
</dbReference>
<keyword evidence="3" id="KW-1185">Reference proteome</keyword>
<proteinExistence type="predicted"/>
<keyword evidence="1" id="KW-1133">Transmembrane helix</keyword>
<sequence>MSVARDILATYRGPHKVVARLLSMGEREDRVFVILMAACAVTFIGQWPRLAREAHLTGEELNPLLGGTLMAWLFIAPLLAYALALIVHVLFRAIGRKQTSFGSRLALFWAMLAASPLILLHGLVAGFIGEGIELAGVGLVWLICFMWFWISGMLQAGKRSA</sequence>
<dbReference type="RefSeq" id="WP_132859452.1">
    <property type="nucleotide sequence ID" value="NZ_SMGR01000001.1"/>
</dbReference>
<reference evidence="2 3" key="1">
    <citation type="submission" date="2019-03" db="EMBL/GenBank/DDBJ databases">
        <title>Genomic Encyclopedia of Archaeal and Bacterial Type Strains, Phase II (KMG-II): from individual species to whole genera.</title>
        <authorList>
            <person name="Goeker M."/>
        </authorList>
    </citation>
    <scope>NUCLEOTIDE SEQUENCE [LARGE SCALE GENOMIC DNA]</scope>
    <source>
        <strain evidence="2 3">DSM 26433</strain>
    </source>
</reference>
<name>A0A4R1NM82_9RHOB</name>
<keyword evidence="1" id="KW-0472">Membrane</keyword>
<evidence type="ECO:0000313" key="2">
    <source>
        <dbReference type="EMBL" id="TCL09414.1"/>
    </source>
</evidence>
<keyword evidence="1" id="KW-0812">Transmembrane</keyword>
<comment type="caution">
    <text evidence="2">The sequence shown here is derived from an EMBL/GenBank/DDBJ whole genome shotgun (WGS) entry which is preliminary data.</text>
</comment>
<organism evidence="2 3">
    <name type="scientific">Shimia isoporae</name>
    <dbReference type="NCBI Taxonomy" id="647720"/>
    <lineage>
        <taxon>Bacteria</taxon>
        <taxon>Pseudomonadati</taxon>
        <taxon>Pseudomonadota</taxon>
        <taxon>Alphaproteobacteria</taxon>
        <taxon>Rhodobacterales</taxon>
        <taxon>Roseobacteraceae</taxon>
    </lineage>
</organism>
<evidence type="ECO:0008006" key="4">
    <source>
        <dbReference type="Google" id="ProtNLM"/>
    </source>
</evidence>
<feature type="transmembrane region" description="Helical" evidence="1">
    <location>
        <begin position="69"/>
        <end position="94"/>
    </location>
</feature>
<evidence type="ECO:0000256" key="1">
    <source>
        <dbReference type="SAM" id="Phobius"/>
    </source>
</evidence>
<feature type="transmembrane region" description="Helical" evidence="1">
    <location>
        <begin position="31"/>
        <end position="49"/>
    </location>
</feature>
<accession>A0A4R1NM82</accession>
<feature type="transmembrane region" description="Helical" evidence="1">
    <location>
        <begin position="106"/>
        <end position="128"/>
    </location>
</feature>